<keyword evidence="2" id="KW-0732">Signal</keyword>
<evidence type="ECO:0008006" key="5">
    <source>
        <dbReference type="Google" id="ProtNLM"/>
    </source>
</evidence>
<feature type="compositionally biased region" description="Pro residues" evidence="1">
    <location>
        <begin position="25"/>
        <end position="50"/>
    </location>
</feature>
<protein>
    <recommendedName>
        <fullName evidence="5">DUF2927 domain-containing protein</fullName>
    </recommendedName>
</protein>
<dbReference type="Pfam" id="PF11150">
    <property type="entry name" value="DUF2927"/>
    <property type="match status" value="1"/>
</dbReference>
<dbReference type="Proteomes" id="UP000199093">
    <property type="component" value="Unassembled WGS sequence"/>
</dbReference>
<dbReference type="PROSITE" id="PS51257">
    <property type="entry name" value="PROKAR_LIPOPROTEIN"/>
    <property type="match status" value="1"/>
</dbReference>
<name>A0A1G8Q1C2_9RHOB</name>
<feature type="region of interest" description="Disordered" evidence="1">
    <location>
        <begin position="21"/>
        <end position="52"/>
    </location>
</feature>
<dbReference type="EMBL" id="FNEJ01000014">
    <property type="protein sequence ID" value="SDI98549.1"/>
    <property type="molecule type" value="Genomic_DNA"/>
</dbReference>
<proteinExistence type="predicted"/>
<dbReference type="STRING" id="555512.SAMN04487993_101439"/>
<evidence type="ECO:0000313" key="4">
    <source>
        <dbReference type="Proteomes" id="UP000199093"/>
    </source>
</evidence>
<reference evidence="3 4" key="1">
    <citation type="submission" date="2016-10" db="EMBL/GenBank/DDBJ databases">
        <authorList>
            <person name="de Groot N.N."/>
        </authorList>
    </citation>
    <scope>NUCLEOTIDE SEQUENCE [LARGE SCALE GENOMIC DNA]</scope>
    <source>
        <strain evidence="3 4">DSM 26424</strain>
    </source>
</reference>
<sequence>MRRGRLLLSSLLCAALAACGGSEPAPRPPVVAPPSRPAPVAPEPPAPDPAPLRRSLASVDLETYYNRVQTDLLARGLLRTDGGGADTPVTDTMLQRNFERIALAEEYERGQGLRPSKGELGRVKKWLKPVRVTAEFGTHVPADMQVQARNELTGYVNRLARITGHPIAMQSSAANFHVLFMSEDDRAQIAPRIKALVPDVNPSALAIFDNLPRGVHCLVIAFSDTYNGHDYGQAIAVIRSEHPPLLRRSCIHEEVAQGLGLGNDSPQARPSIFNDDDEFALLTSMDEKLLQILYDPRLKPGMDADTVRPIVQELATRLTAPPGSS</sequence>
<evidence type="ECO:0000256" key="1">
    <source>
        <dbReference type="SAM" id="MobiDB-lite"/>
    </source>
</evidence>
<keyword evidence="4" id="KW-1185">Reference proteome</keyword>
<dbReference type="AlphaFoldDB" id="A0A1G8Q1C2"/>
<feature type="signal peptide" evidence="2">
    <location>
        <begin position="1"/>
        <end position="17"/>
    </location>
</feature>
<evidence type="ECO:0000256" key="2">
    <source>
        <dbReference type="SAM" id="SignalP"/>
    </source>
</evidence>
<organism evidence="3 4">
    <name type="scientific">Salipiger marinus</name>
    <dbReference type="NCBI Taxonomy" id="555512"/>
    <lineage>
        <taxon>Bacteria</taxon>
        <taxon>Pseudomonadati</taxon>
        <taxon>Pseudomonadota</taxon>
        <taxon>Alphaproteobacteria</taxon>
        <taxon>Rhodobacterales</taxon>
        <taxon>Roseobacteraceae</taxon>
        <taxon>Salipiger</taxon>
    </lineage>
</organism>
<gene>
    <name evidence="3" type="ORF">SAMN04487993_101439</name>
</gene>
<feature type="chain" id="PRO_5011620914" description="DUF2927 domain-containing protein" evidence="2">
    <location>
        <begin position="18"/>
        <end position="325"/>
    </location>
</feature>
<dbReference type="OrthoDB" id="3295600at2"/>
<dbReference type="RefSeq" id="WP_089848917.1">
    <property type="nucleotide sequence ID" value="NZ_FNEJ01000014.1"/>
</dbReference>
<accession>A0A1G8Q1C2</accession>
<dbReference type="InterPro" id="IPR021323">
    <property type="entry name" value="DUF2927"/>
</dbReference>
<evidence type="ECO:0000313" key="3">
    <source>
        <dbReference type="EMBL" id="SDI98549.1"/>
    </source>
</evidence>